<dbReference type="Pfam" id="PF00248">
    <property type="entry name" value="Aldo_ket_red"/>
    <property type="match status" value="1"/>
</dbReference>
<evidence type="ECO:0000256" key="2">
    <source>
        <dbReference type="SAM" id="MobiDB-lite"/>
    </source>
</evidence>
<organism evidence="4 5">
    <name type="scientific">Bosea lathyri</name>
    <dbReference type="NCBI Taxonomy" id="1036778"/>
    <lineage>
        <taxon>Bacteria</taxon>
        <taxon>Pseudomonadati</taxon>
        <taxon>Pseudomonadota</taxon>
        <taxon>Alphaproteobacteria</taxon>
        <taxon>Hyphomicrobiales</taxon>
        <taxon>Boseaceae</taxon>
        <taxon>Bosea</taxon>
    </lineage>
</organism>
<evidence type="ECO:0000313" key="4">
    <source>
        <dbReference type="EMBL" id="SEG69767.1"/>
    </source>
</evidence>
<dbReference type="PANTHER" id="PTHR43364:SF4">
    <property type="entry name" value="NAD(P)-LINKED OXIDOREDUCTASE SUPERFAMILY PROTEIN"/>
    <property type="match status" value="1"/>
</dbReference>
<evidence type="ECO:0000313" key="5">
    <source>
        <dbReference type="Proteomes" id="UP000236743"/>
    </source>
</evidence>
<dbReference type="GO" id="GO:0016491">
    <property type="term" value="F:oxidoreductase activity"/>
    <property type="evidence" value="ECO:0007669"/>
    <property type="project" value="UniProtKB-KW"/>
</dbReference>
<dbReference type="FunFam" id="3.20.20.100:FF:000004">
    <property type="entry name" value="Oxidoreductase, aldo/keto reductase"/>
    <property type="match status" value="1"/>
</dbReference>
<dbReference type="GO" id="GO:0005829">
    <property type="term" value="C:cytosol"/>
    <property type="evidence" value="ECO:0007669"/>
    <property type="project" value="TreeGrafter"/>
</dbReference>
<name>A0A1H6CAI3_9HYPH</name>
<dbReference type="Gene3D" id="3.20.20.100">
    <property type="entry name" value="NADP-dependent oxidoreductase domain"/>
    <property type="match status" value="1"/>
</dbReference>
<dbReference type="EMBL" id="FNUY01000009">
    <property type="protein sequence ID" value="SEG69767.1"/>
    <property type="molecule type" value="Genomic_DNA"/>
</dbReference>
<accession>A0A1H6CAI3</accession>
<dbReference type="InterPro" id="IPR050523">
    <property type="entry name" value="AKR_Detox_Biosynth"/>
</dbReference>
<feature type="region of interest" description="Disordered" evidence="2">
    <location>
        <begin position="319"/>
        <end position="341"/>
    </location>
</feature>
<evidence type="ECO:0000256" key="1">
    <source>
        <dbReference type="ARBA" id="ARBA00023002"/>
    </source>
</evidence>
<dbReference type="PANTHER" id="PTHR43364">
    <property type="entry name" value="NADH-SPECIFIC METHYLGLYOXAL REDUCTASE-RELATED"/>
    <property type="match status" value="1"/>
</dbReference>
<keyword evidence="1" id="KW-0560">Oxidoreductase</keyword>
<dbReference type="AlphaFoldDB" id="A0A1H6CAI3"/>
<feature type="domain" description="NADP-dependent oxidoreductase" evidence="3">
    <location>
        <begin position="15"/>
        <end position="311"/>
    </location>
</feature>
<dbReference type="OrthoDB" id="9803483at2"/>
<dbReference type="Proteomes" id="UP000236743">
    <property type="component" value="Unassembled WGS sequence"/>
</dbReference>
<gene>
    <name evidence="4" type="ORF">SAMN04488115_109179</name>
</gene>
<dbReference type="SUPFAM" id="SSF51430">
    <property type="entry name" value="NAD(P)-linked oxidoreductase"/>
    <property type="match status" value="1"/>
</dbReference>
<keyword evidence="5" id="KW-1185">Reference proteome</keyword>
<dbReference type="RefSeq" id="WP_103874424.1">
    <property type="nucleotide sequence ID" value="NZ_FNUY01000009.1"/>
</dbReference>
<dbReference type="InterPro" id="IPR023210">
    <property type="entry name" value="NADP_OxRdtase_dom"/>
</dbReference>
<evidence type="ECO:0000259" key="3">
    <source>
        <dbReference type="Pfam" id="PF00248"/>
    </source>
</evidence>
<reference evidence="4 5" key="1">
    <citation type="submission" date="2016-10" db="EMBL/GenBank/DDBJ databases">
        <authorList>
            <person name="de Groot N.N."/>
        </authorList>
    </citation>
    <scope>NUCLEOTIDE SEQUENCE [LARGE SCALE GENOMIC DNA]</scope>
    <source>
        <strain evidence="4 5">DSM 26656</strain>
    </source>
</reference>
<sequence length="341" mass="37105">MNYRRLGSSGMHVSRLCLGAMMFGDQTAEDEAQRIVARAREAGVNFIDTADSYTKGRSEELVGRAIAGDRDHWILATKIGATVDPSQPNRGGLGRRWLMQGVEESLKRLGTDRIDLYYLHMDDRAVASEETVETLGELIRQDKIGHWGVSNFASWRIAELIRLCGVIGTPKPVAAQPPYNAMTRMAEVEYIPACVNYGLGVVPYSPLARGVLTGKYRPGVVPGADTRAGRNDPRLLQTEFRPESLAIAERIRGHVEARGGSMIGFALNWVLANPAIPAVIAGPRSDAQWAQYLAALDQEFDAEDETFLDSLVPPGHASTPGYTDPLYPVAGRGTGSSLVRA</sequence>
<dbReference type="InterPro" id="IPR036812">
    <property type="entry name" value="NAD(P)_OxRdtase_dom_sf"/>
</dbReference>
<proteinExistence type="predicted"/>
<protein>
    <submittedName>
        <fullName evidence="4">Aryl-alcohol dehydrogenase (NADP+)</fullName>
    </submittedName>
</protein>